<proteinExistence type="predicted"/>
<reference evidence="1 2" key="3">
    <citation type="journal article" date="2015" name="Genome Announc.">
        <title>Draft Genome Sequence of the Archiascomycetous Yeast Saitoella complicata.</title>
        <authorList>
            <person name="Yamauchi K."/>
            <person name="Kondo S."/>
            <person name="Hamamoto M."/>
            <person name="Takahashi Y."/>
            <person name="Ogura Y."/>
            <person name="Hayashi T."/>
            <person name="Nishida H."/>
        </authorList>
    </citation>
    <scope>NUCLEOTIDE SEQUENCE [LARGE SCALE GENOMIC DNA]</scope>
    <source>
        <strain evidence="1 2">NRRL Y-17804</strain>
    </source>
</reference>
<protein>
    <submittedName>
        <fullName evidence="1">Uncharacterized protein</fullName>
    </submittedName>
</protein>
<dbReference type="AlphaFoldDB" id="A0A0E9N948"/>
<evidence type="ECO:0000313" key="2">
    <source>
        <dbReference type="Proteomes" id="UP000033140"/>
    </source>
</evidence>
<gene>
    <name evidence="1" type="ORF">G7K_0586-t1</name>
</gene>
<reference evidence="1 2" key="1">
    <citation type="journal article" date="2011" name="J. Gen. Appl. Microbiol.">
        <title>Draft genome sequencing of the enigmatic yeast Saitoella complicata.</title>
        <authorList>
            <person name="Nishida H."/>
            <person name="Hamamoto M."/>
            <person name="Sugiyama J."/>
        </authorList>
    </citation>
    <scope>NUCLEOTIDE SEQUENCE [LARGE SCALE GENOMIC DNA]</scope>
    <source>
        <strain evidence="1 2">NRRL Y-17804</strain>
    </source>
</reference>
<dbReference type="EMBL" id="BACD03000003">
    <property type="protein sequence ID" value="GAO46354.1"/>
    <property type="molecule type" value="Genomic_DNA"/>
</dbReference>
<comment type="caution">
    <text evidence="1">The sequence shown here is derived from an EMBL/GenBank/DDBJ whole genome shotgun (WGS) entry which is preliminary data.</text>
</comment>
<dbReference type="Proteomes" id="UP000033140">
    <property type="component" value="Unassembled WGS sequence"/>
</dbReference>
<sequence length="176" mass="20444">MDLRTFSADCRATVLFVLRELEQTQGGQFGSQHASDMWSRSSRRPYIESSTAIGEHRCRPLIEGQFEVLCSPLKLHLPDVAHQKGFSFNARCSADPLQDLPHYIFARFFFLAMMRKEAAVATAHFLHTQVKRPKMRWLLHQSCCSERRERTRAPFCFQIACKRSWNLQTTQSVNQH</sequence>
<keyword evidence="2" id="KW-1185">Reference proteome</keyword>
<organism evidence="1 2">
    <name type="scientific">Saitoella complicata (strain BCRC 22490 / CBS 7301 / JCM 7358 / NBRC 10748 / NRRL Y-17804)</name>
    <dbReference type="NCBI Taxonomy" id="698492"/>
    <lineage>
        <taxon>Eukaryota</taxon>
        <taxon>Fungi</taxon>
        <taxon>Dikarya</taxon>
        <taxon>Ascomycota</taxon>
        <taxon>Taphrinomycotina</taxon>
        <taxon>Taphrinomycotina incertae sedis</taxon>
        <taxon>Saitoella</taxon>
    </lineage>
</organism>
<accession>A0A0E9N948</accession>
<reference evidence="1 2" key="2">
    <citation type="journal article" date="2014" name="J. Gen. Appl. Microbiol.">
        <title>The early diverging ascomycetous budding yeast Saitoella complicata has three histone deacetylases belonging to the Clr6, Hos2, and Rpd3 lineages.</title>
        <authorList>
            <person name="Nishida H."/>
            <person name="Matsumoto T."/>
            <person name="Kondo S."/>
            <person name="Hamamoto M."/>
            <person name="Yoshikawa H."/>
        </authorList>
    </citation>
    <scope>NUCLEOTIDE SEQUENCE [LARGE SCALE GENOMIC DNA]</scope>
    <source>
        <strain evidence="1 2">NRRL Y-17804</strain>
    </source>
</reference>
<name>A0A0E9N948_SAICN</name>
<evidence type="ECO:0000313" key="1">
    <source>
        <dbReference type="EMBL" id="GAO46354.1"/>
    </source>
</evidence>